<dbReference type="InterPro" id="IPR006638">
    <property type="entry name" value="Elp3/MiaA/NifB-like_rSAM"/>
</dbReference>
<evidence type="ECO:0000313" key="2">
    <source>
        <dbReference type="EMBL" id="HIW02823.1"/>
    </source>
</evidence>
<dbReference type="NCBIfam" id="TIGR03994">
    <property type="entry name" value="rSAM_HemZ"/>
    <property type="match status" value="1"/>
</dbReference>
<dbReference type="EC" id="1.3.98.3" evidence="2"/>
<dbReference type="InterPro" id="IPR034505">
    <property type="entry name" value="Coproporphyrinogen-III_oxidase"/>
</dbReference>
<dbReference type="PANTHER" id="PTHR13932:SF1">
    <property type="entry name" value="OXYGEN-INDEPENDENT COPROPORPHYRINOGEN-III OXIDASE-LIKE PROTEIN HEMZ"/>
    <property type="match status" value="1"/>
</dbReference>
<dbReference type="GO" id="GO:0005737">
    <property type="term" value="C:cytoplasm"/>
    <property type="evidence" value="ECO:0007669"/>
    <property type="project" value="TreeGrafter"/>
</dbReference>
<dbReference type="GO" id="GO:0006779">
    <property type="term" value="P:porphyrin-containing compound biosynthetic process"/>
    <property type="evidence" value="ECO:0007669"/>
    <property type="project" value="TreeGrafter"/>
</dbReference>
<gene>
    <name evidence="2" type="primary">hemZ</name>
    <name evidence="2" type="ORF">H9892_05740</name>
</gene>
<dbReference type="Proteomes" id="UP000823990">
    <property type="component" value="Unassembled WGS sequence"/>
</dbReference>
<proteinExistence type="predicted"/>
<dbReference type="PROSITE" id="PS51918">
    <property type="entry name" value="RADICAL_SAM"/>
    <property type="match status" value="1"/>
</dbReference>
<comment type="caution">
    <text evidence="2">The sequence shown here is derived from an EMBL/GenBank/DDBJ whole genome shotgun (WGS) entry which is preliminary data.</text>
</comment>
<dbReference type="SMART" id="SM00729">
    <property type="entry name" value="Elp3"/>
    <property type="match status" value="1"/>
</dbReference>
<dbReference type="InterPro" id="IPR023995">
    <property type="entry name" value="HemZ"/>
</dbReference>
<dbReference type="SFLD" id="SFLDF00310">
    <property type="entry name" value="oxygen-independent_coproporphy"/>
    <property type="match status" value="1"/>
</dbReference>
<dbReference type="AlphaFoldDB" id="A0A9D1TRJ1"/>
<keyword evidence="2" id="KW-0560">Oxidoreductase</keyword>
<reference evidence="2" key="1">
    <citation type="journal article" date="2021" name="PeerJ">
        <title>Extensive microbial diversity within the chicken gut microbiome revealed by metagenomics and culture.</title>
        <authorList>
            <person name="Gilroy R."/>
            <person name="Ravi A."/>
            <person name="Getino M."/>
            <person name="Pursley I."/>
            <person name="Horton D.L."/>
            <person name="Alikhan N.F."/>
            <person name="Baker D."/>
            <person name="Gharbi K."/>
            <person name="Hall N."/>
            <person name="Watson M."/>
            <person name="Adriaenssens E.M."/>
            <person name="Foster-Nyarko E."/>
            <person name="Jarju S."/>
            <person name="Secka A."/>
            <person name="Antonio M."/>
            <person name="Oren A."/>
            <person name="Chaudhuri R.R."/>
            <person name="La Ragione R."/>
            <person name="Hildebrand F."/>
            <person name="Pallen M.J."/>
        </authorList>
    </citation>
    <scope>NUCLEOTIDE SEQUENCE</scope>
    <source>
        <strain evidence="2">12435</strain>
    </source>
</reference>
<dbReference type="SFLD" id="SFLDG01065">
    <property type="entry name" value="anaerobic_coproporphyrinogen-I"/>
    <property type="match status" value="1"/>
</dbReference>
<dbReference type="Gene3D" id="3.80.30.20">
    <property type="entry name" value="tm_1862 like domain"/>
    <property type="match status" value="1"/>
</dbReference>
<evidence type="ECO:0000313" key="3">
    <source>
        <dbReference type="Proteomes" id="UP000823990"/>
    </source>
</evidence>
<dbReference type="Pfam" id="PF04055">
    <property type="entry name" value="Radical_SAM"/>
    <property type="match status" value="1"/>
</dbReference>
<dbReference type="SUPFAM" id="SSF102114">
    <property type="entry name" value="Radical SAM enzymes"/>
    <property type="match status" value="1"/>
</dbReference>
<reference evidence="2" key="2">
    <citation type="submission" date="2021-04" db="EMBL/GenBank/DDBJ databases">
        <authorList>
            <person name="Gilroy R."/>
        </authorList>
    </citation>
    <scope>NUCLEOTIDE SEQUENCE</scope>
    <source>
        <strain evidence="2">12435</strain>
    </source>
</reference>
<dbReference type="SFLD" id="SFLDS00029">
    <property type="entry name" value="Radical_SAM"/>
    <property type="match status" value="1"/>
</dbReference>
<dbReference type="EMBL" id="DXHS01000090">
    <property type="protein sequence ID" value="HIW02823.1"/>
    <property type="molecule type" value="Genomic_DNA"/>
</dbReference>
<feature type="domain" description="Radical SAM core" evidence="1">
    <location>
        <begin position="150"/>
        <end position="384"/>
    </location>
</feature>
<dbReference type="InterPro" id="IPR023404">
    <property type="entry name" value="rSAM_horseshoe"/>
</dbReference>
<dbReference type="InterPro" id="IPR007197">
    <property type="entry name" value="rSAM"/>
</dbReference>
<accession>A0A9D1TRJ1</accession>
<dbReference type="SFLD" id="SFLDG01082">
    <property type="entry name" value="B12-binding_domain_containing"/>
    <property type="match status" value="1"/>
</dbReference>
<dbReference type="GO" id="GO:0051989">
    <property type="term" value="F:coproporphyrinogen dehydrogenase activity"/>
    <property type="evidence" value="ECO:0007669"/>
    <property type="project" value="UniProtKB-EC"/>
</dbReference>
<name>A0A9D1TRJ1_9FIRM</name>
<evidence type="ECO:0000259" key="1">
    <source>
        <dbReference type="PROSITE" id="PS51918"/>
    </source>
</evidence>
<dbReference type="PANTHER" id="PTHR13932">
    <property type="entry name" value="COPROPORPHYRINIGEN III OXIDASE"/>
    <property type="match status" value="1"/>
</dbReference>
<protein>
    <submittedName>
        <fullName evidence="2">Coproporphyrinogen dehydrogenase HemZ</fullName>
        <ecNumber evidence="2">1.3.98.3</ecNumber>
    </submittedName>
</protein>
<dbReference type="InterPro" id="IPR058240">
    <property type="entry name" value="rSAM_sf"/>
</dbReference>
<dbReference type="CDD" id="cd01335">
    <property type="entry name" value="Radical_SAM"/>
    <property type="match status" value="1"/>
</dbReference>
<sequence>MYDYELSTDAEWMKADLLDEVRQFGDKFADKHIDVCLTYAEKLHVRISVGEKCFYYERDIPGGDALSVKRLTKRFAKHSLYTALSEVSGVSLPWGSLTGIRPTKLAYAYLKSGGSEEGVPGYLESTFAVRRDRAETVRRIISSQRRSLPAELSGTVDLYIHVPFCDGRCNYCSFPSADISRKGADGLLARYTDALIKEISAVKGFVSSRGERILSVYVGGGTPSVLGEEELARLLEAVDADGSEFTFEAGRADSFTEEKARLMKEGGVTRVCVNPQTLNDDTLSRIGRRHTTADFYKAYDIAAKTGFSLNTDIIAGLEGETLADFARTADGIAALSPDNVTVHTLSRKRASLLADTELSCPEIESMTEYAFRRFSDYEPYYLYRQKNMVGNLENVGFCKPGKECVNNITVMEELVPVYACGAGSISKRVGKVIARYASPKDVNMYISELDERTEKKLKFLSEEA</sequence>
<organism evidence="2 3">
    <name type="scientific">Candidatus Protoclostridium stercorigallinarum</name>
    <dbReference type="NCBI Taxonomy" id="2838741"/>
    <lineage>
        <taxon>Bacteria</taxon>
        <taxon>Bacillati</taxon>
        <taxon>Bacillota</taxon>
        <taxon>Clostridia</taxon>
        <taxon>Candidatus Protoclostridium</taxon>
    </lineage>
</organism>
<dbReference type="GO" id="GO:0051539">
    <property type="term" value="F:4 iron, 4 sulfur cluster binding"/>
    <property type="evidence" value="ECO:0007669"/>
    <property type="project" value="TreeGrafter"/>
</dbReference>